<dbReference type="Proteomes" id="UP001161247">
    <property type="component" value="Chromosome 4"/>
</dbReference>
<dbReference type="PANTHER" id="PTHR33077">
    <property type="entry name" value="PROTEIN TIFY 4A-RELATED-RELATED"/>
    <property type="match status" value="1"/>
</dbReference>
<comment type="function">
    <text evidence="2">Repressor of jasmonate responses.</text>
</comment>
<keyword evidence="2" id="KW-0539">Nucleus</keyword>
<comment type="subcellular location">
    <subcellularLocation>
        <location evidence="2">Nucleus</location>
    </subcellularLocation>
</comment>
<keyword evidence="6" id="KW-1185">Reference proteome</keyword>
<feature type="compositionally biased region" description="Low complexity" evidence="3">
    <location>
        <begin position="18"/>
        <end position="31"/>
    </location>
</feature>
<gene>
    <name evidence="5" type="ORF">OLC1_LOCUS12854</name>
</gene>
<dbReference type="PANTHER" id="PTHR33077:SF60">
    <property type="entry name" value="TIFY DOMAIN-CONTAINING PROTEIN"/>
    <property type="match status" value="1"/>
</dbReference>
<dbReference type="InterPro" id="IPR010399">
    <property type="entry name" value="Tify_dom"/>
</dbReference>
<evidence type="ECO:0000313" key="6">
    <source>
        <dbReference type="Proteomes" id="UP001161247"/>
    </source>
</evidence>
<dbReference type="Pfam" id="PF09425">
    <property type="entry name" value="Jas_motif"/>
    <property type="match status" value="1"/>
</dbReference>
<name>A0AAV1D8J4_OLDCO</name>
<dbReference type="InterPro" id="IPR040390">
    <property type="entry name" value="TIFY/JAZ"/>
</dbReference>
<dbReference type="Pfam" id="PF06200">
    <property type="entry name" value="tify"/>
    <property type="match status" value="1"/>
</dbReference>
<evidence type="ECO:0000313" key="5">
    <source>
        <dbReference type="EMBL" id="CAI9103771.1"/>
    </source>
</evidence>
<sequence length="226" mass="24762">MDCSASMETKDFIDINKSPSSSSSAGSKNSSMAENIRLDDDDVNNHPQPTTLSMDLFQNKTSSRKKKVVRWLMDYCREDSGGACDTNFRGGSSRRGVVDIGLGRRVGGVSRPPSLLERSLLPGLKTDARPSSPTFGECPETAQMTIFYAGTINVYDNIPADKAYAVMVLAGRCYLAVKSPPKSNSLSLGNAKEDLDLPLARQQSLRRFLEKRRDRVSNKSPYAKIG</sequence>
<dbReference type="EMBL" id="OX459121">
    <property type="protein sequence ID" value="CAI9103771.1"/>
    <property type="molecule type" value="Genomic_DNA"/>
</dbReference>
<proteinExistence type="inferred from homology"/>
<accession>A0AAV1D8J4</accession>
<dbReference type="GO" id="GO:0005634">
    <property type="term" value="C:nucleus"/>
    <property type="evidence" value="ECO:0007669"/>
    <property type="project" value="UniProtKB-SubCell"/>
</dbReference>
<comment type="similarity">
    <text evidence="1 2">Belongs to the TIFY/JAZ family.</text>
</comment>
<dbReference type="InterPro" id="IPR018467">
    <property type="entry name" value="CCT_CS"/>
</dbReference>
<evidence type="ECO:0000256" key="1">
    <source>
        <dbReference type="ARBA" id="ARBA00008614"/>
    </source>
</evidence>
<evidence type="ECO:0000256" key="3">
    <source>
        <dbReference type="SAM" id="MobiDB-lite"/>
    </source>
</evidence>
<dbReference type="GO" id="GO:0009611">
    <property type="term" value="P:response to wounding"/>
    <property type="evidence" value="ECO:0007669"/>
    <property type="project" value="UniProtKB-UniRule"/>
</dbReference>
<feature type="region of interest" description="Disordered" evidence="3">
    <location>
        <begin position="1"/>
        <end position="32"/>
    </location>
</feature>
<organism evidence="5 6">
    <name type="scientific">Oldenlandia corymbosa var. corymbosa</name>
    <dbReference type="NCBI Taxonomy" id="529605"/>
    <lineage>
        <taxon>Eukaryota</taxon>
        <taxon>Viridiplantae</taxon>
        <taxon>Streptophyta</taxon>
        <taxon>Embryophyta</taxon>
        <taxon>Tracheophyta</taxon>
        <taxon>Spermatophyta</taxon>
        <taxon>Magnoliopsida</taxon>
        <taxon>eudicotyledons</taxon>
        <taxon>Gunneridae</taxon>
        <taxon>Pentapetalae</taxon>
        <taxon>asterids</taxon>
        <taxon>lamiids</taxon>
        <taxon>Gentianales</taxon>
        <taxon>Rubiaceae</taxon>
        <taxon>Rubioideae</taxon>
        <taxon>Spermacoceae</taxon>
        <taxon>Hedyotis-Oldenlandia complex</taxon>
        <taxon>Oldenlandia</taxon>
    </lineage>
</organism>
<dbReference type="PROSITE" id="PS51320">
    <property type="entry name" value="TIFY"/>
    <property type="match status" value="1"/>
</dbReference>
<evidence type="ECO:0000259" key="4">
    <source>
        <dbReference type="PROSITE" id="PS51320"/>
    </source>
</evidence>
<dbReference type="AlphaFoldDB" id="A0AAV1D8J4"/>
<feature type="domain" description="Tify" evidence="4">
    <location>
        <begin position="137"/>
        <end position="172"/>
    </location>
</feature>
<comment type="domain">
    <text evidence="2">The jas domain is required for interaction with COI1.</text>
</comment>
<reference evidence="5" key="1">
    <citation type="submission" date="2023-03" db="EMBL/GenBank/DDBJ databases">
        <authorList>
            <person name="Julca I."/>
        </authorList>
    </citation>
    <scope>NUCLEOTIDE SEQUENCE</scope>
</reference>
<dbReference type="SMART" id="SM00979">
    <property type="entry name" value="TIFY"/>
    <property type="match status" value="1"/>
</dbReference>
<protein>
    <recommendedName>
        <fullName evidence="2">Protein TIFY</fullName>
    </recommendedName>
    <alternativeName>
        <fullName evidence="2">Jasmonate ZIM domain-containing protein</fullName>
    </alternativeName>
</protein>
<dbReference type="GO" id="GO:0031347">
    <property type="term" value="P:regulation of defense response"/>
    <property type="evidence" value="ECO:0007669"/>
    <property type="project" value="UniProtKB-UniRule"/>
</dbReference>
<dbReference type="GO" id="GO:2000022">
    <property type="term" value="P:regulation of jasmonic acid mediated signaling pathway"/>
    <property type="evidence" value="ECO:0007669"/>
    <property type="project" value="UniProtKB-UniRule"/>
</dbReference>
<evidence type="ECO:0000256" key="2">
    <source>
        <dbReference type="RuleBase" id="RU369065"/>
    </source>
</evidence>
<keyword evidence="2" id="KW-1184">Jasmonic acid signaling pathway</keyword>